<evidence type="ECO:0000313" key="1">
    <source>
        <dbReference type="EMBL" id="GAI64047.1"/>
    </source>
</evidence>
<evidence type="ECO:0008006" key="2">
    <source>
        <dbReference type="Google" id="ProtNLM"/>
    </source>
</evidence>
<dbReference type="AlphaFoldDB" id="X1Q6C8"/>
<accession>X1Q6C8</accession>
<sequence length="95" mass="10918">MEMSTIKKNVLIITERFFPEEFGINDLAIAWQAKGYEVAVLTQAPSYPFDKVYEGYKNKLFQREINYPKQPWAEMGKSCMHLNNVLPKSALGENG</sequence>
<organism evidence="1">
    <name type="scientific">marine sediment metagenome</name>
    <dbReference type="NCBI Taxonomy" id="412755"/>
    <lineage>
        <taxon>unclassified sequences</taxon>
        <taxon>metagenomes</taxon>
        <taxon>ecological metagenomes</taxon>
    </lineage>
</organism>
<gene>
    <name evidence="1" type="ORF">S12H4_01868</name>
</gene>
<name>X1Q6C8_9ZZZZ</name>
<dbReference type="EMBL" id="BARW01000405">
    <property type="protein sequence ID" value="GAI64047.1"/>
    <property type="molecule type" value="Genomic_DNA"/>
</dbReference>
<reference evidence="1" key="1">
    <citation type="journal article" date="2014" name="Front. Microbiol.">
        <title>High frequency of phylogenetically diverse reductive dehalogenase-homologous genes in deep subseafloor sedimentary metagenomes.</title>
        <authorList>
            <person name="Kawai M."/>
            <person name="Futagami T."/>
            <person name="Toyoda A."/>
            <person name="Takaki Y."/>
            <person name="Nishi S."/>
            <person name="Hori S."/>
            <person name="Arai W."/>
            <person name="Tsubouchi T."/>
            <person name="Morono Y."/>
            <person name="Uchiyama I."/>
            <person name="Ito T."/>
            <person name="Fujiyama A."/>
            <person name="Inagaki F."/>
            <person name="Takami H."/>
        </authorList>
    </citation>
    <scope>NUCLEOTIDE SEQUENCE</scope>
    <source>
        <strain evidence="1">Expedition CK06-06</strain>
    </source>
</reference>
<proteinExistence type="predicted"/>
<protein>
    <recommendedName>
        <fullName evidence="2">Glycosyltransferase subfamily 4-like N-terminal domain-containing protein</fullName>
    </recommendedName>
</protein>
<comment type="caution">
    <text evidence="1">The sequence shown here is derived from an EMBL/GenBank/DDBJ whole genome shotgun (WGS) entry which is preliminary data.</text>
</comment>